<dbReference type="Pfam" id="PF01047">
    <property type="entry name" value="MarR"/>
    <property type="match status" value="1"/>
</dbReference>
<dbReference type="SMART" id="SM00347">
    <property type="entry name" value="HTH_MARR"/>
    <property type="match status" value="1"/>
</dbReference>
<dbReference type="Proteomes" id="UP001611263">
    <property type="component" value="Unassembled WGS sequence"/>
</dbReference>
<dbReference type="RefSeq" id="WP_033241143.1">
    <property type="nucleotide sequence ID" value="NZ_JBIRUQ010000001.1"/>
</dbReference>
<accession>A0ABW7TGE0</accession>
<comment type="caution">
    <text evidence="2">The sequence shown here is derived from an EMBL/GenBank/DDBJ whole genome shotgun (WGS) entry which is preliminary data.</text>
</comment>
<feature type="domain" description="HTH marR-type" evidence="1">
    <location>
        <begin position="43"/>
        <end position="143"/>
    </location>
</feature>
<organism evidence="2 3">
    <name type="scientific">Nocardia carnea</name>
    <dbReference type="NCBI Taxonomy" id="37328"/>
    <lineage>
        <taxon>Bacteria</taxon>
        <taxon>Bacillati</taxon>
        <taxon>Actinomycetota</taxon>
        <taxon>Actinomycetes</taxon>
        <taxon>Mycobacteriales</taxon>
        <taxon>Nocardiaceae</taxon>
        <taxon>Nocardia</taxon>
    </lineage>
</organism>
<dbReference type="InterPro" id="IPR039422">
    <property type="entry name" value="MarR/SlyA-like"/>
</dbReference>
<evidence type="ECO:0000313" key="3">
    <source>
        <dbReference type="Proteomes" id="UP001611263"/>
    </source>
</evidence>
<gene>
    <name evidence="2" type="ORF">ACH4WX_00535</name>
</gene>
<reference evidence="2 3" key="1">
    <citation type="submission" date="2024-10" db="EMBL/GenBank/DDBJ databases">
        <title>The Natural Products Discovery Center: Release of the First 8490 Sequenced Strains for Exploring Actinobacteria Biosynthetic Diversity.</title>
        <authorList>
            <person name="Kalkreuter E."/>
            <person name="Kautsar S.A."/>
            <person name="Yang D."/>
            <person name="Bader C.D."/>
            <person name="Teijaro C.N."/>
            <person name="Fluegel L."/>
            <person name="Davis C.M."/>
            <person name="Simpson J.R."/>
            <person name="Lauterbach L."/>
            <person name="Steele A.D."/>
            <person name="Gui C."/>
            <person name="Meng S."/>
            <person name="Li G."/>
            <person name="Viehrig K."/>
            <person name="Ye F."/>
            <person name="Su P."/>
            <person name="Kiefer A.F."/>
            <person name="Nichols A."/>
            <person name="Cepeda A.J."/>
            <person name="Yan W."/>
            <person name="Fan B."/>
            <person name="Jiang Y."/>
            <person name="Adhikari A."/>
            <person name="Zheng C.-J."/>
            <person name="Schuster L."/>
            <person name="Cowan T.M."/>
            <person name="Smanski M.J."/>
            <person name="Chevrette M.G."/>
            <person name="De Carvalho L.P.S."/>
            <person name="Shen B."/>
        </authorList>
    </citation>
    <scope>NUCLEOTIDE SEQUENCE [LARGE SCALE GENOMIC DNA]</scope>
    <source>
        <strain evidence="2 3">NPDC020568</strain>
    </source>
</reference>
<evidence type="ECO:0000259" key="1">
    <source>
        <dbReference type="SMART" id="SM00347"/>
    </source>
</evidence>
<dbReference type="SUPFAM" id="SSF46785">
    <property type="entry name" value="Winged helix' DNA-binding domain"/>
    <property type="match status" value="1"/>
</dbReference>
<protein>
    <submittedName>
        <fullName evidence="2">MarR family winged helix-turn-helix transcriptional regulator</fullName>
    </submittedName>
</protein>
<dbReference type="InterPro" id="IPR036390">
    <property type="entry name" value="WH_DNA-bd_sf"/>
</dbReference>
<keyword evidence="3" id="KW-1185">Reference proteome</keyword>
<dbReference type="InterPro" id="IPR000835">
    <property type="entry name" value="HTH_MarR-typ"/>
</dbReference>
<proteinExistence type="predicted"/>
<dbReference type="Gene3D" id="1.10.10.10">
    <property type="entry name" value="Winged helix-like DNA-binding domain superfamily/Winged helix DNA-binding domain"/>
    <property type="match status" value="1"/>
</dbReference>
<dbReference type="PANTHER" id="PTHR33164:SF57">
    <property type="entry name" value="MARR-FAMILY TRANSCRIPTIONAL REGULATOR"/>
    <property type="match status" value="1"/>
</dbReference>
<dbReference type="GeneID" id="93506536"/>
<dbReference type="InterPro" id="IPR036388">
    <property type="entry name" value="WH-like_DNA-bd_sf"/>
</dbReference>
<dbReference type="EMBL" id="JBIRUQ010000001">
    <property type="protein sequence ID" value="MFI1459188.1"/>
    <property type="molecule type" value="Genomic_DNA"/>
</dbReference>
<evidence type="ECO:0000313" key="2">
    <source>
        <dbReference type="EMBL" id="MFI1459188.1"/>
    </source>
</evidence>
<dbReference type="PANTHER" id="PTHR33164">
    <property type="entry name" value="TRANSCRIPTIONAL REGULATOR, MARR FAMILY"/>
    <property type="match status" value="1"/>
</dbReference>
<name>A0ABW7TGE0_9NOCA</name>
<sequence>MPDKTHTPRQPTAQEITELIGFLPLVANFFDKARTDMPAEYLESFTAHRLTPRHGAVCVQLVAEEAISVGELAGRMGLALSTVSELVGDLDRAEWVQRRPDPANRRRTLVSLLPPRRAHVEEFVARRAEPLLAAMSTLTPEQRAGFQAGLQAWAHEIRNWRTDPIPSSR</sequence>